<dbReference type="InterPro" id="IPR029044">
    <property type="entry name" value="Nucleotide-diphossugar_trans"/>
</dbReference>
<feature type="domain" description="Glycosyltransferase 2-like" evidence="3">
    <location>
        <begin position="43"/>
        <end position="171"/>
    </location>
</feature>
<dbReference type="GO" id="GO:0016757">
    <property type="term" value="F:glycosyltransferase activity"/>
    <property type="evidence" value="ECO:0007669"/>
    <property type="project" value="UniProtKB-KW"/>
</dbReference>
<sequence length="365" mass="41714">MLNSLPQSLHSLSCLSSQMANLCENPSSPPHTGQNQTLSKIAIIIPVYNVQSYISRCLESCINQSLKEIEIIIVDDCGSDDSIHIATQYALLDKRIRIVHNPCNLGTFHARARGILEAKGEYCMFADPDDYLALNACEVAYHTIEEKQVDIVHFGIDYKPRELKRIKPIVHKGRLEGEAMRYFLSAGNNTQSLCDKIYPKKILLQALKSCEFAPPLNMLEDGLLVLVASLHSHSYYGISQSLYTYCHNPQSITKDKSPKRLAQKQYFLDKLLHITSHLCILYPHHHALIYKYQRKVASTLMIESRDFSSFELYASMQILNKHGFSKTCDIPPYVKSTILSLLYAFRWQNCVRLFVFICSFGKWRL</sequence>
<dbReference type="InterPro" id="IPR001173">
    <property type="entry name" value="Glyco_trans_2-like"/>
</dbReference>
<organism evidence="4 5">
    <name type="scientific">Helicobacter mastomyrinus</name>
    <dbReference type="NCBI Taxonomy" id="287948"/>
    <lineage>
        <taxon>Bacteria</taxon>
        <taxon>Pseudomonadati</taxon>
        <taxon>Campylobacterota</taxon>
        <taxon>Epsilonproteobacteria</taxon>
        <taxon>Campylobacterales</taxon>
        <taxon>Helicobacteraceae</taxon>
        <taxon>Helicobacter</taxon>
    </lineage>
</organism>
<gene>
    <name evidence="4" type="ORF">V3I05_08130</name>
</gene>
<dbReference type="Pfam" id="PF00535">
    <property type="entry name" value="Glycos_transf_2"/>
    <property type="match status" value="1"/>
</dbReference>
<evidence type="ECO:0000256" key="1">
    <source>
        <dbReference type="ARBA" id="ARBA00022676"/>
    </source>
</evidence>
<name>A0ABZ3F3E9_9HELI</name>
<evidence type="ECO:0000259" key="3">
    <source>
        <dbReference type="Pfam" id="PF00535"/>
    </source>
</evidence>
<evidence type="ECO:0000313" key="5">
    <source>
        <dbReference type="Proteomes" id="UP001434737"/>
    </source>
</evidence>
<dbReference type="PANTHER" id="PTHR22916:SF51">
    <property type="entry name" value="GLYCOSYLTRANSFERASE EPSH-RELATED"/>
    <property type="match status" value="1"/>
</dbReference>
<dbReference type="EC" id="2.4.-.-" evidence="4"/>
<dbReference type="EMBL" id="CP145316">
    <property type="protein sequence ID" value="XAM17648.1"/>
    <property type="molecule type" value="Genomic_DNA"/>
</dbReference>
<dbReference type="PANTHER" id="PTHR22916">
    <property type="entry name" value="GLYCOSYLTRANSFERASE"/>
    <property type="match status" value="1"/>
</dbReference>
<accession>A0ABZ3F3E9</accession>
<protein>
    <submittedName>
        <fullName evidence="4">Glycosyltransferase family 2 protein</fullName>
        <ecNumber evidence="4">2.4.-.-</ecNumber>
    </submittedName>
</protein>
<dbReference type="CDD" id="cd00761">
    <property type="entry name" value="Glyco_tranf_GTA_type"/>
    <property type="match status" value="1"/>
</dbReference>
<dbReference type="SUPFAM" id="SSF53448">
    <property type="entry name" value="Nucleotide-diphospho-sugar transferases"/>
    <property type="match status" value="1"/>
</dbReference>
<dbReference type="Proteomes" id="UP001434737">
    <property type="component" value="Chromosome"/>
</dbReference>
<dbReference type="RefSeq" id="WP_343353291.1">
    <property type="nucleotide sequence ID" value="NZ_CP145316.1"/>
</dbReference>
<keyword evidence="1 4" id="KW-0328">Glycosyltransferase</keyword>
<evidence type="ECO:0000313" key="4">
    <source>
        <dbReference type="EMBL" id="XAM17648.1"/>
    </source>
</evidence>
<keyword evidence="5" id="KW-1185">Reference proteome</keyword>
<reference evidence="4 5" key="1">
    <citation type="submission" date="2024-02" db="EMBL/GenBank/DDBJ databases">
        <title>Genome and pathogenicity analysis of Helicobacter mastomyrinus isolated from mice.</title>
        <authorList>
            <person name="Zhu L."/>
        </authorList>
    </citation>
    <scope>NUCLEOTIDE SEQUENCE [LARGE SCALE GENOMIC DNA]</scope>
    <source>
        <strain evidence="4 5">Hm-17</strain>
    </source>
</reference>
<proteinExistence type="predicted"/>
<keyword evidence="2 4" id="KW-0808">Transferase</keyword>
<dbReference type="Gene3D" id="3.90.550.10">
    <property type="entry name" value="Spore Coat Polysaccharide Biosynthesis Protein SpsA, Chain A"/>
    <property type="match status" value="1"/>
</dbReference>
<evidence type="ECO:0000256" key="2">
    <source>
        <dbReference type="ARBA" id="ARBA00022679"/>
    </source>
</evidence>